<organism evidence="1 2">
    <name type="scientific">Lachnoanaerobaculum saburreum DSM 3986</name>
    <dbReference type="NCBI Taxonomy" id="887325"/>
    <lineage>
        <taxon>Bacteria</taxon>
        <taxon>Bacillati</taxon>
        <taxon>Bacillota</taxon>
        <taxon>Clostridia</taxon>
        <taxon>Lachnospirales</taxon>
        <taxon>Lachnospiraceae</taxon>
        <taxon>Lachnoanaerobaculum</taxon>
    </lineage>
</organism>
<name>E6LQ50_9FIRM</name>
<protein>
    <submittedName>
        <fullName evidence="1">Uncharacterized protein</fullName>
    </submittedName>
</protein>
<evidence type="ECO:0000313" key="2">
    <source>
        <dbReference type="Proteomes" id="UP000003434"/>
    </source>
</evidence>
<dbReference type="Proteomes" id="UP000003434">
    <property type="component" value="Unassembled WGS sequence"/>
</dbReference>
<accession>E6LQ50</accession>
<dbReference type="HOGENOM" id="CLU_1883147_0_0_9"/>
<sequence length="135" mass="15913">MDYFQSKTYTGIDGRGLIDGEEAILDDEYAKIFNDILISILITEPTDENQLKSLKEYLEHGKITKIIDQICSIYEGERYYFEIGVEQNIEEIQYRMLREDMNKIKKELNNFIENVNLIGIIFDNISKIIRVKESF</sequence>
<gene>
    <name evidence="1" type="ORF">HMPREF0381_2085</name>
</gene>
<comment type="caution">
    <text evidence="1">The sequence shown here is derived from an EMBL/GenBank/DDBJ whole genome shotgun (WGS) entry which is preliminary data.</text>
</comment>
<proteinExistence type="predicted"/>
<evidence type="ECO:0000313" key="1">
    <source>
        <dbReference type="EMBL" id="EFU76033.1"/>
    </source>
</evidence>
<dbReference type="AlphaFoldDB" id="E6LQ50"/>
<reference evidence="1 2" key="1">
    <citation type="submission" date="2010-12" db="EMBL/GenBank/DDBJ databases">
        <authorList>
            <person name="Muzny D."/>
            <person name="Qin X."/>
            <person name="Deng J."/>
            <person name="Jiang H."/>
            <person name="Liu Y."/>
            <person name="Qu J."/>
            <person name="Song X.-Z."/>
            <person name="Zhang L."/>
            <person name="Thornton R."/>
            <person name="Coyle M."/>
            <person name="Francisco L."/>
            <person name="Jackson L."/>
            <person name="Javaid M."/>
            <person name="Korchina V."/>
            <person name="Kovar C."/>
            <person name="Mata R."/>
            <person name="Mathew T."/>
            <person name="Ngo R."/>
            <person name="Nguyen L."/>
            <person name="Nguyen N."/>
            <person name="Okwuonu G."/>
            <person name="Ongeri F."/>
            <person name="Pham C."/>
            <person name="Simmons D."/>
            <person name="Wilczek-Boney K."/>
            <person name="Hale W."/>
            <person name="Jakkamsetti A."/>
            <person name="Pham P."/>
            <person name="Ruth R."/>
            <person name="San Lucas F."/>
            <person name="Warren J."/>
            <person name="Zhang J."/>
            <person name="Zhao Z."/>
            <person name="Zhou C."/>
            <person name="Zhu D."/>
            <person name="Lee S."/>
            <person name="Bess C."/>
            <person name="Blankenburg K."/>
            <person name="Forbes L."/>
            <person name="Fu Q."/>
            <person name="Gubbala S."/>
            <person name="Hirani K."/>
            <person name="Jayaseelan J.C."/>
            <person name="Lara F."/>
            <person name="Munidasa M."/>
            <person name="Palculict T."/>
            <person name="Patil S."/>
            <person name="Pu L.-L."/>
            <person name="Saada N."/>
            <person name="Tang L."/>
            <person name="Weissenberger G."/>
            <person name="Zhu Y."/>
            <person name="Hemphill L."/>
            <person name="Shang Y."/>
            <person name="Youmans B."/>
            <person name="Ayvaz T."/>
            <person name="Ross M."/>
            <person name="Santibanez J."/>
            <person name="Aqrawi P."/>
            <person name="Gross S."/>
            <person name="Joshi V."/>
            <person name="Fowler G."/>
            <person name="Nazareth L."/>
            <person name="Reid J."/>
            <person name="Worley K."/>
            <person name="Petrosino J."/>
            <person name="Highlander S."/>
            <person name="Gibbs R."/>
        </authorList>
    </citation>
    <scope>NUCLEOTIDE SEQUENCE [LARGE SCALE GENOMIC DNA]</scope>
    <source>
        <strain evidence="1 2">DSM 3986</strain>
    </source>
</reference>
<dbReference type="EMBL" id="AEPW01000080">
    <property type="protein sequence ID" value="EFU76033.1"/>
    <property type="molecule type" value="Genomic_DNA"/>
</dbReference>